<sequence>MNTSRHGYPFFPLDPAVENQVPVIFDSALVKDSGFILDNEITRDNRPTLNGYAGRGVTLEFYQDGVLVGTVETDKQTGYFEFPVPDALSGGKHQFIAQVAGVNVPGEPFDMIVQDADFVPVTLTDIRSGREFIWPEEATEETRPTFTGKGKPGSIVEIFDNGERIGTAVVGINKKWSFTPDSDLAPGEHDIVVKSGAGNESFPTHLTISGETSDDHAATDTLMNLNLHDLLSNMPMNLFQDAEINPVTQQYELVIGNDDLQQSLTQSGIADYARVLTEQDLQMLLNDGHV</sequence>
<gene>
    <name evidence="2" type="ORF">HA48_03310</name>
</gene>
<evidence type="ECO:0000313" key="2">
    <source>
        <dbReference type="EMBL" id="ORM74525.1"/>
    </source>
</evidence>
<feature type="domain" description="Bacterial Ig-like" evidence="1">
    <location>
        <begin position="137"/>
        <end position="207"/>
    </location>
</feature>
<dbReference type="STRING" id="1076551.HA48_03310"/>
<protein>
    <recommendedName>
        <fullName evidence="1">Bacterial Ig-like domain-containing protein</fullName>
    </recommendedName>
</protein>
<comment type="caution">
    <text evidence="2">The sequence shown here is derived from an EMBL/GenBank/DDBJ whole genome shotgun (WGS) entry which is preliminary data.</text>
</comment>
<dbReference type="Pfam" id="PF19077">
    <property type="entry name" value="Big_13"/>
    <property type="match status" value="1"/>
</dbReference>
<dbReference type="AlphaFoldDB" id="A0A1X1DCT2"/>
<accession>A0A1X1DCT2</accession>
<proteinExistence type="predicted"/>
<reference evidence="2 3" key="1">
    <citation type="journal article" date="2017" name="Antonie Van Leeuwenhoek">
        <title>Phylogenomic resolution of the bacterial genus Pantoea and its relationship with Erwinia and Tatumella.</title>
        <authorList>
            <person name="Palmer M."/>
            <person name="Steenkamp E.T."/>
            <person name="Coetzee M.P."/>
            <person name="Chan W.Y."/>
            <person name="van Zyl E."/>
            <person name="De Maayer P."/>
            <person name="Coutinho T.A."/>
            <person name="Blom J."/>
            <person name="Smits T.H."/>
            <person name="Duffy B."/>
            <person name="Venter S.N."/>
        </authorList>
    </citation>
    <scope>NUCLEOTIDE SEQUENCE [LARGE SCALE GENOMIC DNA]</scope>
    <source>
        <strain evidence="2 3">LMG 26277</strain>
    </source>
</reference>
<dbReference type="RefSeq" id="WP_128599777.1">
    <property type="nucleotide sequence ID" value="NZ_MLFS01000006.1"/>
</dbReference>
<evidence type="ECO:0000313" key="3">
    <source>
        <dbReference type="Proteomes" id="UP000193104"/>
    </source>
</evidence>
<dbReference type="EMBL" id="MLFS01000006">
    <property type="protein sequence ID" value="ORM74525.1"/>
    <property type="molecule type" value="Genomic_DNA"/>
</dbReference>
<dbReference type="OrthoDB" id="8481600at2"/>
<organism evidence="2 3">
    <name type="scientific">Pantoea wallisii</name>
    <dbReference type="NCBI Taxonomy" id="1076551"/>
    <lineage>
        <taxon>Bacteria</taxon>
        <taxon>Pseudomonadati</taxon>
        <taxon>Pseudomonadota</taxon>
        <taxon>Gammaproteobacteria</taxon>
        <taxon>Enterobacterales</taxon>
        <taxon>Erwiniaceae</taxon>
        <taxon>Pantoea</taxon>
    </lineage>
</organism>
<evidence type="ECO:0000259" key="1">
    <source>
        <dbReference type="Pfam" id="PF19077"/>
    </source>
</evidence>
<dbReference type="InterPro" id="IPR013783">
    <property type="entry name" value="Ig-like_fold"/>
</dbReference>
<dbReference type="Gene3D" id="2.60.40.10">
    <property type="entry name" value="Immunoglobulins"/>
    <property type="match status" value="2"/>
</dbReference>
<dbReference type="InterPro" id="IPR044016">
    <property type="entry name" value="Big_13"/>
</dbReference>
<dbReference type="Proteomes" id="UP000193104">
    <property type="component" value="Unassembled WGS sequence"/>
</dbReference>
<keyword evidence="3" id="KW-1185">Reference proteome</keyword>
<name>A0A1X1DCT2_9GAMM</name>